<protein>
    <submittedName>
        <fullName evidence="3">Uncharacterized protein</fullName>
    </submittedName>
</protein>
<name>A0A836HJR1_9TRYP</name>
<dbReference type="GeneID" id="94287553"/>
<dbReference type="RefSeq" id="XP_067753633.1">
    <property type="nucleotide sequence ID" value="XM_067897476.1"/>
</dbReference>
<feature type="transmembrane region" description="Helical" evidence="2">
    <location>
        <begin position="27"/>
        <end position="46"/>
    </location>
</feature>
<evidence type="ECO:0000313" key="3">
    <source>
        <dbReference type="EMBL" id="KAG5492849.1"/>
    </source>
</evidence>
<feature type="compositionally biased region" description="Polar residues" evidence="1">
    <location>
        <begin position="88"/>
        <end position="103"/>
    </location>
</feature>
<organism evidence="3 4">
    <name type="scientific">Porcisia hertigi</name>
    <dbReference type="NCBI Taxonomy" id="2761500"/>
    <lineage>
        <taxon>Eukaryota</taxon>
        <taxon>Discoba</taxon>
        <taxon>Euglenozoa</taxon>
        <taxon>Kinetoplastea</taxon>
        <taxon>Metakinetoplastina</taxon>
        <taxon>Trypanosomatida</taxon>
        <taxon>Trypanosomatidae</taxon>
        <taxon>Leishmaniinae</taxon>
        <taxon>Porcisia</taxon>
    </lineage>
</organism>
<proteinExistence type="predicted"/>
<keyword evidence="2" id="KW-0472">Membrane</keyword>
<comment type="caution">
    <text evidence="3">The sequence shown here is derived from an EMBL/GenBank/DDBJ whole genome shotgun (WGS) entry which is preliminary data.</text>
</comment>
<evidence type="ECO:0000313" key="4">
    <source>
        <dbReference type="Proteomes" id="UP000674318"/>
    </source>
</evidence>
<dbReference type="AlphaFoldDB" id="A0A836HJR1"/>
<keyword evidence="2" id="KW-1133">Transmembrane helix</keyword>
<feature type="compositionally biased region" description="Basic and acidic residues" evidence="1">
    <location>
        <begin position="111"/>
        <end position="135"/>
    </location>
</feature>
<dbReference type="OrthoDB" id="266399at2759"/>
<sequence length="313" mass="34351">MKNTRLSGSSSQFILGFSDFHNGFLEIILLYGWVILVGSLVLAALAKHSLMCWELRQDRRRLESCNSRHCKLRLSACNSKSIREPAIGTQSGAATSTTNTKPTVYSPFSKDPYEAGETAKDSGRCTGKREREDQASHPMGLFKRNPLDGEVPLKETNPTANAALRCRRENQLGSTLVVDESDNQSTSLLIESASTTTSDCSLMMLSPSTASTITSTTTRLLSRLNLMSADTNQINDDCLGVGQLSNSSSVSSRLSNCCPHYSKDVQRLIDQKRQENVREWMEAKRALESTESLAMSSSGCMQLSSLTRLDIST</sequence>
<gene>
    <name evidence="3" type="ORF">JKF63_01429</name>
</gene>
<evidence type="ECO:0000256" key="2">
    <source>
        <dbReference type="SAM" id="Phobius"/>
    </source>
</evidence>
<keyword evidence="2" id="KW-0812">Transmembrane</keyword>
<feature type="region of interest" description="Disordered" evidence="1">
    <location>
        <begin position="88"/>
        <end position="152"/>
    </location>
</feature>
<keyword evidence="4" id="KW-1185">Reference proteome</keyword>
<accession>A0A836HJR1</accession>
<dbReference type="Proteomes" id="UP000674318">
    <property type="component" value="Chromosome 35"/>
</dbReference>
<dbReference type="KEGG" id="phet:94287553"/>
<evidence type="ECO:0000256" key="1">
    <source>
        <dbReference type="SAM" id="MobiDB-lite"/>
    </source>
</evidence>
<reference evidence="3 4" key="1">
    <citation type="submission" date="2021-02" db="EMBL/GenBank/DDBJ databases">
        <title>Porcisia hertigi Genome sequencing and assembly.</title>
        <authorList>
            <person name="Almutairi H."/>
            <person name="Gatherer D."/>
        </authorList>
    </citation>
    <scope>NUCLEOTIDE SEQUENCE [LARGE SCALE GENOMIC DNA]</scope>
    <source>
        <strain evidence="3 4">C119</strain>
    </source>
</reference>
<dbReference type="EMBL" id="JAFJZO010000035">
    <property type="protein sequence ID" value="KAG5492849.1"/>
    <property type="molecule type" value="Genomic_DNA"/>
</dbReference>